<dbReference type="InterPro" id="IPR003593">
    <property type="entry name" value="AAA+_ATPase"/>
</dbReference>
<dbReference type="FunFam" id="3.40.50.300:FF:000299">
    <property type="entry name" value="ABC transporter ATP-binding protein/permease"/>
    <property type="match status" value="1"/>
</dbReference>
<evidence type="ECO:0000313" key="15">
    <source>
        <dbReference type="Proteomes" id="UP000320461"/>
    </source>
</evidence>
<reference evidence="14 15" key="1">
    <citation type="submission" date="2019-06" db="EMBL/GenBank/DDBJ databases">
        <title>Whole genome shotgun sequence of Cellulomonas gelida NBRC 3748.</title>
        <authorList>
            <person name="Hosoyama A."/>
            <person name="Uohara A."/>
            <person name="Ohji S."/>
            <person name="Ichikawa N."/>
        </authorList>
    </citation>
    <scope>NUCLEOTIDE SEQUENCE [LARGE SCALE GENOMIC DNA]</scope>
    <source>
        <strain evidence="14 15">NBRC 3748</strain>
    </source>
</reference>
<dbReference type="Pfam" id="PF00664">
    <property type="entry name" value="ABC_membrane"/>
    <property type="match status" value="1"/>
</dbReference>
<dbReference type="InterPro" id="IPR039421">
    <property type="entry name" value="Type_1_exporter"/>
</dbReference>
<evidence type="ECO:0000259" key="12">
    <source>
        <dbReference type="PROSITE" id="PS50893"/>
    </source>
</evidence>
<keyword evidence="5" id="KW-0547">Nucleotide-binding</keyword>
<dbReference type="PROSITE" id="PS50929">
    <property type="entry name" value="ABC_TM1F"/>
    <property type="match status" value="1"/>
</dbReference>
<dbReference type="EMBL" id="BJLQ01000038">
    <property type="protein sequence ID" value="GEA85532.1"/>
    <property type="molecule type" value="Genomic_DNA"/>
</dbReference>
<keyword evidence="8 11" id="KW-0472">Membrane</keyword>
<dbReference type="Gene3D" id="3.40.50.300">
    <property type="entry name" value="P-loop containing nucleotide triphosphate hydrolases"/>
    <property type="match status" value="1"/>
</dbReference>
<feature type="transmembrane region" description="Helical" evidence="11">
    <location>
        <begin position="80"/>
        <end position="99"/>
    </location>
</feature>
<comment type="similarity">
    <text evidence="9">Belongs to the ABC transporter superfamily. Lipid exporter (TC 3.A.1.106) family.</text>
</comment>
<dbReference type="Gene3D" id="1.20.1560.10">
    <property type="entry name" value="ABC transporter type 1, transmembrane domain"/>
    <property type="match status" value="1"/>
</dbReference>
<dbReference type="SUPFAM" id="SSF52540">
    <property type="entry name" value="P-loop containing nucleoside triphosphate hydrolases"/>
    <property type="match status" value="1"/>
</dbReference>
<evidence type="ECO:0000256" key="7">
    <source>
        <dbReference type="ARBA" id="ARBA00022989"/>
    </source>
</evidence>
<dbReference type="SMART" id="SM00382">
    <property type="entry name" value="AAA"/>
    <property type="match status" value="1"/>
</dbReference>
<dbReference type="InterPro" id="IPR027417">
    <property type="entry name" value="P-loop_NTPase"/>
</dbReference>
<dbReference type="InterPro" id="IPR003439">
    <property type="entry name" value="ABC_transporter-like_ATP-bd"/>
</dbReference>
<comment type="caution">
    <text evidence="14">The sequence shown here is derived from an EMBL/GenBank/DDBJ whole genome shotgun (WGS) entry which is preliminary data.</text>
</comment>
<dbReference type="SUPFAM" id="SSF90123">
    <property type="entry name" value="ABC transporter transmembrane region"/>
    <property type="match status" value="1"/>
</dbReference>
<keyword evidence="4 11" id="KW-0812">Transmembrane</keyword>
<dbReference type="Proteomes" id="UP000320461">
    <property type="component" value="Unassembled WGS sequence"/>
</dbReference>
<dbReference type="Pfam" id="PF00005">
    <property type="entry name" value="ABC_tran"/>
    <property type="match status" value="1"/>
</dbReference>
<feature type="transmembrane region" description="Helical" evidence="11">
    <location>
        <begin position="154"/>
        <end position="176"/>
    </location>
</feature>
<keyword evidence="15" id="KW-1185">Reference proteome</keyword>
<feature type="transmembrane region" description="Helical" evidence="11">
    <location>
        <begin position="304"/>
        <end position="325"/>
    </location>
</feature>
<evidence type="ECO:0000256" key="5">
    <source>
        <dbReference type="ARBA" id="ARBA00022741"/>
    </source>
</evidence>
<dbReference type="PANTHER" id="PTHR43394:SF1">
    <property type="entry name" value="ATP-BINDING CASSETTE SUB-FAMILY B MEMBER 10, MITOCHONDRIAL"/>
    <property type="match status" value="1"/>
</dbReference>
<accession>A0A4Y3KNA8</accession>
<keyword evidence="3" id="KW-1003">Cell membrane</keyword>
<dbReference type="OrthoDB" id="9806127at2"/>
<proteinExistence type="inferred from homology"/>
<name>A0A4Y3KNA8_9CELL</name>
<evidence type="ECO:0000313" key="14">
    <source>
        <dbReference type="EMBL" id="GEA85532.1"/>
    </source>
</evidence>
<feature type="transmembrane region" description="Helical" evidence="11">
    <location>
        <begin position="271"/>
        <end position="292"/>
    </location>
</feature>
<dbReference type="GO" id="GO:0005886">
    <property type="term" value="C:plasma membrane"/>
    <property type="evidence" value="ECO:0007669"/>
    <property type="project" value="UniProtKB-SubCell"/>
</dbReference>
<dbReference type="PROSITE" id="PS00211">
    <property type="entry name" value="ABC_TRANSPORTER_1"/>
    <property type="match status" value="1"/>
</dbReference>
<keyword evidence="6" id="KW-0067">ATP-binding</keyword>
<feature type="domain" description="ABC transmembrane type-1" evidence="13">
    <location>
        <begin position="49"/>
        <end position="327"/>
    </location>
</feature>
<evidence type="ECO:0000256" key="8">
    <source>
        <dbReference type="ARBA" id="ARBA00023136"/>
    </source>
</evidence>
<gene>
    <name evidence="14" type="ORF">CGE01nite_27830</name>
</gene>
<evidence type="ECO:0000256" key="6">
    <source>
        <dbReference type="ARBA" id="ARBA00022840"/>
    </source>
</evidence>
<evidence type="ECO:0000256" key="9">
    <source>
        <dbReference type="ARBA" id="ARBA00061644"/>
    </source>
</evidence>
<feature type="region of interest" description="Disordered" evidence="10">
    <location>
        <begin position="1"/>
        <end position="29"/>
    </location>
</feature>
<evidence type="ECO:0000256" key="3">
    <source>
        <dbReference type="ARBA" id="ARBA00022475"/>
    </source>
</evidence>
<dbReference type="InterPro" id="IPR011527">
    <property type="entry name" value="ABC1_TM_dom"/>
</dbReference>
<protein>
    <submittedName>
        <fullName evidence="14">ABC transporter</fullName>
    </submittedName>
</protein>
<dbReference type="CDD" id="cd18551">
    <property type="entry name" value="ABC_6TM_LmrA_like"/>
    <property type="match status" value="1"/>
</dbReference>
<dbReference type="GO" id="GO:0016887">
    <property type="term" value="F:ATP hydrolysis activity"/>
    <property type="evidence" value="ECO:0007669"/>
    <property type="project" value="InterPro"/>
</dbReference>
<sequence>MTGTPVIDQPQAPAASPAAASAQSGAPAPRPAGLGDVLRILRPYRARMVLAFVLGSASTAFGALQPRVVASAVDGFQGSVQATTVGFLVGLLVLSAVFTNAQQLVMERSGELFAFDTRERLIRHLFTLPIGVLERRDRADLVSRVTTDISQLRMVMSSGIVELATSVVAVVVSIVMMSLIDWTLLALAVVTIVVALVVIVIIGRRTAPAGLRLQTAMGTLAGAVTRALGSMRTIRATVSADREVGVAVGEAATVLKAGYAAATLRAAIQTFAAVTIQVLLLAIIAVGAMRVAAGSLTVGELSAFIMYLMLMAAPITLCAGIFAQLGEAFGSLHRVLEVHAIEGERDVEALPAAPLPQLAASAPAVFALAHVSFRYPQAPDSAARTDDWVLRDVSVDFRAGATTALVGPSGAGKSTVFALLERFYEPTEGTVRFRGEDVRHLSRLELRRQVAYVEQDAPVLSGTVRDNLVLGAHTATTEQCVDALRQVNLLKADDDGAAFLDCQVGEGGELLSGGERQRLAIARALLAGSPVLLLDEVTSNLDSNNERLVQDLVASAGEQSVVVIAHRLSTVVAADSIVVLDQGRVVAQGTHRELMETCALYRELAHHQLIA</sequence>
<feature type="domain" description="ABC transporter" evidence="12">
    <location>
        <begin position="366"/>
        <end position="607"/>
    </location>
</feature>
<keyword evidence="7 11" id="KW-1133">Transmembrane helix</keyword>
<evidence type="ECO:0000256" key="10">
    <source>
        <dbReference type="SAM" id="MobiDB-lite"/>
    </source>
</evidence>
<feature type="transmembrane region" description="Helical" evidence="11">
    <location>
        <begin position="48"/>
        <end position="68"/>
    </location>
</feature>
<dbReference type="PANTHER" id="PTHR43394">
    <property type="entry name" value="ATP-DEPENDENT PERMEASE MDL1, MITOCHONDRIAL"/>
    <property type="match status" value="1"/>
</dbReference>
<keyword evidence="2" id="KW-0813">Transport</keyword>
<comment type="subcellular location">
    <subcellularLocation>
        <location evidence="1">Cell membrane</location>
        <topology evidence="1">Multi-pass membrane protein</topology>
    </subcellularLocation>
</comment>
<evidence type="ECO:0000256" key="1">
    <source>
        <dbReference type="ARBA" id="ARBA00004651"/>
    </source>
</evidence>
<evidence type="ECO:0000259" key="13">
    <source>
        <dbReference type="PROSITE" id="PS50929"/>
    </source>
</evidence>
<dbReference type="GO" id="GO:0015421">
    <property type="term" value="F:ABC-type oligopeptide transporter activity"/>
    <property type="evidence" value="ECO:0007669"/>
    <property type="project" value="TreeGrafter"/>
</dbReference>
<evidence type="ECO:0000256" key="11">
    <source>
        <dbReference type="SAM" id="Phobius"/>
    </source>
</evidence>
<feature type="transmembrane region" description="Helical" evidence="11">
    <location>
        <begin position="182"/>
        <end position="202"/>
    </location>
</feature>
<feature type="compositionally biased region" description="Low complexity" evidence="10">
    <location>
        <begin position="9"/>
        <end position="27"/>
    </location>
</feature>
<organism evidence="14 15">
    <name type="scientific">Cellulomonas gelida</name>
    <dbReference type="NCBI Taxonomy" id="1712"/>
    <lineage>
        <taxon>Bacteria</taxon>
        <taxon>Bacillati</taxon>
        <taxon>Actinomycetota</taxon>
        <taxon>Actinomycetes</taxon>
        <taxon>Micrococcales</taxon>
        <taxon>Cellulomonadaceae</taxon>
        <taxon>Cellulomonas</taxon>
    </lineage>
</organism>
<evidence type="ECO:0000256" key="4">
    <source>
        <dbReference type="ARBA" id="ARBA00022692"/>
    </source>
</evidence>
<dbReference type="RefSeq" id="WP_141371435.1">
    <property type="nucleotide sequence ID" value="NZ_BJLQ01000038.1"/>
</dbReference>
<evidence type="ECO:0000256" key="2">
    <source>
        <dbReference type="ARBA" id="ARBA00022448"/>
    </source>
</evidence>
<dbReference type="InterPro" id="IPR017871">
    <property type="entry name" value="ABC_transporter-like_CS"/>
</dbReference>
<dbReference type="PROSITE" id="PS50893">
    <property type="entry name" value="ABC_TRANSPORTER_2"/>
    <property type="match status" value="1"/>
</dbReference>
<dbReference type="GO" id="GO:0005524">
    <property type="term" value="F:ATP binding"/>
    <property type="evidence" value="ECO:0007669"/>
    <property type="project" value="UniProtKB-KW"/>
</dbReference>
<dbReference type="InterPro" id="IPR036640">
    <property type="entry name" value="ABC1_TM_sf"/>
</dbReference>
<dbReference type="AlphaFoldDB" id="A0A4Y3KNA8"/>